<feature type="region of interest" description="Disordered" evidence="7">
    <location>
        <begin position="45"/>
        <end position="67"/>
    </location>
</feature>
<dbReference type="Pfam" id="PF05977">
    <property type="entry name" value="MFS_3"/>
    <property type="match status" value="1"/>
</dbReference>
<keyword evidence="3" id="KW-1003">Cell membrane</keyword>
<comment type="subcellular location">
    <subcellularLocation>
        <location evidence="1">Cell membrane</location>
        <topology evidence="1">Multi-pass membrane protein</topology>
    </subcellularLocation>
</comment>
<feature type="transmembrane region" description="Helical" evidence="8">
    <location>
        <begin position="72"/>
        <end position="96"/>
    </location>
</feature>
<dbReference type="InterPro" id="IPR020846">
    <property type="entry name" value="MFS_dom"/>
</dbReference>
<protein>
    <submittedName>
        <fullName evidence="10">MFS transporter</fullName>
    </submittedName>
</protein>
<evidence type="ECO:0000259" key="9">
    <source>
        <dbReference type="PROSITE" id="PS50850"/>
    </source>
</evidence>
<feature type="transmembrane region" description="Helical" evidence="8">
    <location>
        <begin position="348"/>
        <end position="365"/>
    </location>
</feature>
<evidence type="ECO:0000256" key="5">
    <source>
        <dbReference type="ARBA" id="ARBA00022989"/>
    </source>
</evidence>
<evidence type="ECO:0000256" key="1">
    <source>
        <dbReference type="ARBA" id="ARBA00004651"/>
    </source>
</evidence>
<dbReference type="CDD" id="cd06173">
    <property type="entry name" value="MFS_MefA_like"/>
    <property type="match status" value="1"/>
</dbReference>
<dbReference type="InterPro" id="IPR010290">
    <property type="entry name" value="TM_effector"/>
</dbReference>
<keyword evidence="4 8" id="KW-0812">Transmembrane</keyword>
<gene>
    <name evidence="10" type="ORF">GCM10019016_105200</name>
</gene>
<dbReference type="EMBL" id="BAAAXF010000074">
    <property type="protein sequence ID" value="GAA3503410.1"/>
    <property type="molecule type" value="Genomic_DNA"/>
</dbReference>
<reference evidence="11" key="1">
    <citation type="journal article" date="2019" name="Int. J. Syst. Evol. Microbiol.">
        <title>The Global Catalogue of Microorganisms (GCM) 10K type strain sequencing project: providing services to taxonomists for standard genome sequencing and annotation.</title>
        <authorList>
            <consortium name="The Broad Institute Genomics Platform"/>
            <consortium name="The Broad Institute Genome Sequencing Center for Infectious Disease"/>
            <person name="Wu L."/>
            <person name="Ma J."/>
        </authorList>
    </citation>
    <scope>NUCLEOTIDE SEQUENCE [LARGE SCALE GENOMIC DNA]</scope>
    <source>
        <strain evidence="11">JCM 4816</strain>
    </source>
</reference>
<dbReference type="PROSITE" id="PS50850">
    <property type="entry name" value="MFS"/>
    <property type="match status" value="1"/>
</dbReference>
<dbReference type="PANTHER" id="PTHR23513:SF6">
    <property type="entry name" value="MAJOR FACILITATOR SUPERFAMILY ASSOCIATED DOMAIN-CONTAINING PROTEIN"/>
    <property type="match status" value="1"/>
</dbReference>
<keyword evidence="6 8" id="KW-0472">Membrane</keyword>
<evidence type="ECO:0000256" key="7">
    <source>
        <dbReference type="SAM" id="MobiDB-lite"/>
    </source>
</evidence>
<comment type="caution">
    <text evidence="10">The sequence shown here is derived from an EMBL/GenBank/DDBJ whole genome shotgun (WGS) entry which is preliminary data.</text>
</comment>
<evidence type="ECO:0000256" key="3">
    <source>
        <dbReference type="ARBA" id="ARBA00022475"/>
    </source>
</evidence>
<feature type="transmembrane region" description="Helical" evidence="8">
    <location>
        <begin position="319"/>
        <end position="341"/>
    </location>
</feature>
<sequence>MRWGDHPSAGLGAQALVAGIGEDLHRGPVGQELDQPKLAGATVPERTETGESPGTLTPGDGLPAGRGRRNTAVLVGFTAATNLADGMMKMALPLLAVELIGSPAQVTAVSLTLTLPWLLVALHIGVLVDRFDRRRLLWAASGMRLGAMGWLTVFAVNGGVTLVQLFTAGGILGVAGVLASTSASALVPAAVPEAGRERANAWIVGAETVGQEFAGPFVGGLLLAAGTGIALGLINASYALAALTLLLLVGRFRADGPAPDTPPISVNGRIAEGLRFLWRDDVLRTLSLVVAVLAAAWGAWVALMPLYAKRAMELGPQQYGLVLGALDVGGLVGAVTVTWVNRLLGARWAMFADLIGTTAMVALPALTTSIWVVTAGVFIGGLGSTLWTVNTRTLIQRKVPDEMLGRYSAATRLFNFGAMPLGAALVGLLAELGGMRLAFAVFAVATAPTPVLFLKNVTRSAVESR</sequence>
<dbReference type="InterPro" id="IPR036259">
    <property type="entry name" value="MFS_trans_sf"/>
</dbReference>
<dbReference type="SUPFAM" id="SSF103473">
    <property type="entry name" value="MFS general substrate transporter"/>
    <property type="match status" value="1"/>
</dbReference>
<name>A0ABP6U6W7_9ACTN</name>
<keyword evidence="5 8" id="KW-1133">Transmembrane helix</keyword>
<feature type="transmembrane region" description="Helical" evidence="8">
    <location>
        <begin position="371"/>
        <end position="389"/>
    </location>
</feature>
<feature type="transmembrane region" description="Helical" evidence="8">
    <location>
        <begin position="285"/>
        <end position="307"/>
    </location>
</feature>
<feature type="transmembrane region" description="Helical" evidence="8">
    <location>
        <begin position="108"/>
        <end position="128"/>
    </location>
</feature>
<proteinExistence type="predicted"/>
<dbReference type="Gene3D" id="1.20.1250.20">
    <property type="entry name" value="MFS general substrate transporter like domains"/>
    <property type="match status" value="1"/>
</dbReference>
<keyword evidence="2" id="KW-0813">Transport</keyword>
<evidence type="ECO:0000256" key="4">
    <source>
        <dbReference type="ARBA" id="ARBA00022692"/>
    </source>
</evidence>
<evidence type="ECO:0000313" key="11">
    <source>
        <dbReference type="Proteomes" id="UP001501455"/>
    </source>
</evidence>
<feature type="transmembrane region" description="Helical" evidence="8">
    <location>
        <begin position="410"/>
        <end position="430"/>
    </location>
</feature>
<feature type="transmembrane region" description="Helical" evidence="8">
    <location>
        <begin position="221"/>
        <end position="249"/>
    </location>
</feature>
<dbReference type="PANTHER" id="PTHR23513">
    <property type="entry name" value="INTEGRAL MEMBRANE EFFLUX PROTEIN-RELATED"/>
    <property type="match status" value="1"/>
</dbReference>
<feature type="transmembrane region" description="Helical" evidence="8">
    <location>
        <begin position="436"/>
        <end position="454"/>
    </location>
</feature>
<evidence type="ECO:0000256" key="8">
    <source>
        <dbReference type="SAM" id="Phobius"/>
    </source>
</evidence>
<evidence type="ECO:0000256" key="6">
    <source>
        <dbReference type="ARBA" id="ARBA00023136"/>
    </source>
</evidence>
<keyword evidence="11" id="KW-1185">Reference proteome</keyword>
<feature type="domain" description="Major facilitator superfamily (MFS) profile" evidence="9">
    <location>
        <begin position="70"/>
        <end position="461"/>
    </location>
</feature>
<evidence type="ECO:0000313" key="10">
    <source>
        <dbReference type="EMBL" id="GAA3503410.1"/>
    </source>
</evidence>
<evidence type="ECO:0000256" key="2">
    <source>
        <dbReference type="ARBA" id="ARBA00022448"/>
    </source>
</evidence>
<dbReference type="Proteomes" id="UP001501455">
    <property type="component" value="Unassembled WGS sequence"/>
</dbReference>
<organism evidence="10 11">
    <name type="scientific">Streptomyces prasinosporus</name>
    <dbReference type="NCBI Taxonomy" id="68256"/>
    <lineage>
        <taxon>Bacteria</taxon>
        <taxon>Bacillati</taxon>
        <taxon>Actinomycetota</taxon>
        <taxon>Actinomycetes</taxon>
        <taxon>Kitasatosporales</taxon>
        <taxon>Streptomycetaceae</taxon>
        <taxon>Streptomyces</taxon>
        <taxon>Streptomyces albogriseolus group</taxon>
    </lineage>
</organism>
<accession>A0ABP6U6W7</accession>
<feature type="transmembrane region" description="Helical" evidence="8">
    <location>
        <begin position="149"/>
        <end position="178"/>
    </location>
</feature>